<evidence type="ECO:0000313" key="2">
    <source>
        <dbReference type="Proteomes" id="UP000799757"/>
    </source>
</evidence>
<dbReference type="Proteomes" id="UP000799757">
    <property type="component" value="Unassembled WGS sequence"/>
</dbReference>
<proteinExistence type="predicted"/>
<sequence>MEFDLLVIWPKNLGTIIRLQRSEAKALGSVVSIMQTTRKSRSDSIGSLGSESSTPFIITHEAFPYTVSNLSILVSDPQVPESKATGGPNELSEIQRCELLMQDYDGNFPPNTMTFIDKTPTFMMASPISEVCLLAQIAGHHHSKENVDMSHPDLKKILMELSKKGFGSHVFFFNNWVVFRFAEYDDWVNNKITNLQTSSRSQD</sequence>
<accession>A0A6A6XUJ0</accession>
<keyword evidence="2" id="KW-1185">Reference proteome</keyword>
<protein>
    <submittedName>
        <fullName evidence="1">Uncharacterized protein</fullName>
    </submittedName>
</protein>
<gene>
    <name evidence="1" type="ORF">K505DRAFT_332781</name>
</gene>
<name>A0A6A6XUJ0_9PLEO</name>
<organism evidence="1 2">
    <name type="scientific">Melanomma pulvis-pyrius CBS 109.77</name>
    <dbReference type="NCBI Taxonomy" id="1314802"/>
    <lineage>
        <taxon>Eukaryota</taxon>
        <taxon>Fungi</taxon>
        <taxon>Dikarya</taxon>
        <taxon>Ascomycota</taxon>
        <taxon>Pezizomycotina</taxon>
        <taxon>Dothideomycetes</taxon>
        <taxon>Pleosporomycetidae</taxon>
        <taxon>Pleosporales</taxon>
        <taxon>Melanommataceae</taxon>
        <taxon>Melanomma</taxon>
    </lineage>
</organism>
<reference evidence="1" key="1">
    <citation type="journal article" date="2020" name="Stud. Mycol.">
        <title>101 Dothideomycetes genomes: a test case for predicting lifestyles and emergence of pathogens.</title>
        <authorList>
            <person name="Haridas S."/>
            <person name="Albert R."/>
            <person name="Binder M."/>
            <person name="Bloem J."/>
            <person name="Labutti K."/>
            <person name="Salamov A."/>
            <person name="Andreopoulos B."/>
            <person name="Baker S."/>
            <person name="Barry K."/>
            <person name="Bills G."/>
            <person name="Bluhm B."/>
            <person name="Cannon C."/>
            <person name="Castanera R."/>
            <person name="Culley D."/>
            <person name="Daum C."/>
            <person name="Ezra D."/>
            <person name="Gonzalez J."/>
            <person name="Henrissat B."/>
            <person name="Kuo A."/>
            <person name="Liang C."/>
            <person name="Lipzen A."/>
            <person name="Lutzoni F."/>
            <person name="Magnuson J."/>
            <person name="Mondo S."/>
            <person name="Nolan M."/>
            <person name="Ohm R."/>
            <person name="Pangilinan J."/>
            <person name="Park H.-J."/>
            <person name="Ramirez L."/>
            <person name="Alfaro M."/>
            <person name="Sun H."/>
            <person name="Tritt A."/>
            <person name="Yoshinaga Y."/>
            <person name="Zwiers L.-H."/>
            <person name="Turgeon B."/>
            <person name="Goodwin S."/>
            <person name="Spatafora J."/>
            <person name="Crous P."/>
            <person name="Grigoriev I."/>
        </authorList>
    </citation>
    <scope>NUCLEOTIDE SEQUENCE</scope>
    <source>
        <strain evidence="1">CBS 109.77</strain>
    </source>
</reference>
<dbReference type="EMBL" id="MU001768">
    <property type="protein sequence ID" value="KAF2799227.1"/>
    <property type="molecule type" value="Genomic_DNA"/>
</dbReference>
<dbReference type="AlphaFoldDB" id="A0A6A6XUJ0"/>
<evidence type="ECO:0000313" key="1">
    <source>
        <dbReference type="EMBL" id="KAF2799227.1"/>
    </source>
</evidence>